<keyword evidence="5" id="KW-1185">Reference proteome</keyword>
<keyword evidence="3" id="KW-0732">Signal</keyword>
<dbReference type="InterPro" id="IPR000560">
    <property type="entry name" value="His_Pase_clade-2"/>
</dbReference>
<protein>
    <submittedName>
        <fullName evidence="4">Phosphoglycerate mutase-like protein</fullName>
    </submittedName>
</protein>
<dbReference type="OrthoDB" id="258392at2759"/>
<evidence type="ECO:0000256" key="3">
    <source>
        <dbReference type="SAM" id="SignalP"/>
    </source>
</evidence>
<evidence type="ECO:0000256" key="1">
    <source>
        <dbReference type="ARBA" id="ARBA00005375"/>
    </source>
</evidence>
<dbReference type="InterPro" id="IPR050645">
    <property type="entry name" value="Histidine_acid_phosphatase"/>
</dbReference>
<dbReference type="GeneID" id="54491104"/>
<gene>
    <name evidence="4" type="ORF">EJ05DRAFT_90652</name>
</gene>
<keyword evidence="2" id="KW-0472">Membrane</keyword>
<evidence type="ECO:0000313" key="5">
    <source>
        <dbReference type="Proteomes" id="UP000799437"/>
    </source>
</evidence>
<dbReference type="Pfam" id="PF00328">
    <property type="entry name" value="His_Phos_2"/>
    <property type="match status" value="1"/>
</dbReference>
<feature type="chain" id="PRO_5025347404" evidence="3">
    <location>
        <begin position="19"/>
        <end position="475"/>
    </location>
</feature>
<reference evidence="4" key="1">
    <citation type="journal article" date="2020" name="Stud. Mycol.">
        <title>101 Dothideomycetes genomes: a test case for predicting lifestyles and emergence of pathogens.</title>
        <authorList>
            <person name="Haridas S."/>
            <person name="Albert R."/>
            <person name="Binder M."/>
            <person name="Bloem J."/>
            <person name="Labutti K."/>
            <person name="Salamov A."/>
            <person name="Andreopoulos B."/>
            <person name="Baker S."/>
            <person name="Barry K."/>
            <person name="Bills G."/>
            <person name="Bluhm B."/>
            <person name="Cannon C."/>
            <person name="Castanera R."/>
            <person name="Culley D."/>
            <person name="Daum C."/>
            <person name="Ezra D."/>
            <person name="Gonzalez J."/>
            <person name="Henrissat B."/>
            <person name="Kuo A."/>
            <person name="Liang C."/>
            <person name="Lipzen A."/>
            <person name="Lutzoni F."/>
            <person name="Magnuson J."/>
            <person name="Mondo S."/>
            <person name="Nolan M."/>
            <person name="Ohm R."/>
            <person name="Pangilinan J."/>
            <person name="Park H.-J."/>
            <person name="Ramirez L."/>
            <person name="Alfaro M."/>
            <person name="Sun H."/>
            <person name="Tritt A."/>
            <person name="Yoshinaga Y."/>
            <person name="Zwiers L.-H."/>
            <person name="Turgeon B."/>
            <person name="Goodwin S."/>
            <person name="Spatafora J."/>
            <person name="Crous P."/>
            <person name="Grigoriev I."/>
        </authorList>
    </citation>
    <scope>NUCLEOTIDE SEQUENCE</scope>
    <source>
        <strain evidence="4">CBS 121739</strain>
    </source>
</reference>
<accession>A0A6A6W278</accession>
<keyword evidence="2" id="KW-0812">Transmembrane</keyword>
<feature type="transmembrane region" description="Helical" evidence="2">
    <location>
        <begin position="427"/>
        <end position="451"/>
    </location>
</feature>
<dbReference type="RefSeq" id="XP_033598575.1">
    <property type="nucleotide sequence ID" value="XM_033750050.1"/>
</dbReference>
<name>A0A6A6W278_9PEZI</name>
<dbReference type="SUPFAM" id="SSF53254">
    <property type="entry name" value="Phosphoglycerate mutase-like"/>
    <property type="match status" value="1"/>
</dbReference>
<dbReference type="Proteomes" id="UP000799437">
    <property type="component" value="Unassembled WGS sequence"/>
</dbReference>
<organism evidence="4 5">
    <name type="scientific">Pseudovirgaria hyperparasitica</name>
    <dbReference type="NCBI Taxonomy" id="470096"/>
    <lineage>
        <taxon>Eukaryota</taxon>
        <taxon>Fungi</taxon>
        <taxon>Dikarya</taxon>
        <taxon>Ascomycota</taxon>
        <taxon>Pezizomycotina</taxon>
        <taxon>Dothideomycetes</taxon>
        <taxon>Dothideomycetes incertae sedis</taxon>
        <taxon>Acrospermales</taxon>
        <taxon>Acrospermaceae</taxon>
        <taxon>Pseudovirgaria</taxon>
    </lineage>
</organism>
<dbReference type="PANTHER" id="PTHR11567:SF142">
    <property type="entry name" value="PHOSPHOGLYCERATE MUTASE-LIKE PROTEIN"/>
    <property type="match status" value="1"/>
</dbReference>
<sequence>MLGAAVFSLLSLALPATAETVVGVYMFSRHGDRTSKSTPPTSLTNLGYQQVYHSGSYWRSRYVDGNATSKVLGLKSDIVKQSQIAVTAPVDNVLQNSAIGFLQGLYPPVGSDSVQTLNNDSTVAAPLDGYQLIPVNIVSGGTGSGSEDNTWLQDASGCANAKSSSNNYFSSAEYQEKLSSTSDFYTNLYPVVNRTFAEDYMSFKNAYAIYDLINVATIDNASSSIQSSNLLSDDTLYQLRTLANAHEYGLAYNASDNKRAISGMQLAGEILTYLNRTISSKGANKLGIQFGAYATFLSFFGLSGLADTYMDLTGVPDYASSMAFELYTDADTDSFPSGDDLRVRFLFANGSASASNAPQVFPLFGGTDNSTSWADFEAKLGAFAVRNAEQWCTTCGNTTGTCAAYSDSSTQDVDGQKSGSNGGISNVVAGVIGAMVTLAVILGLEALVLALGGFRVVSKKSLGVSPAGSSVAVKA</sequence>
<comment type="similarity">
    <text evidence="1">Belongs to the histidine acid phosphatase family.</text>
</comment>
<dbReference type="InterPro" id="IPR029033">
    <property type="entry name" value="His_PPase_superfam"/>
</dbReference>
<evidence type="ECO:0000313" key="4">
    <source>
        <dbReference type="EMBL" id="KAF2756124.1"/>
    </source>
</evidence>
<dbReference type="EMBL" id="ML996576">
    <property type="protein sequence ID" value="KAF2756124.1"/>
    <property type="molecule type" value="Genomic_DNA"/>
</dbReference>
<evidence type="ECO:0000256" key="2">
    <source>
        <dbReference type="SAM" id="Phobius"/>
    </source>
</evidence>
<dbReference type="AlphaFoldDB" id="A0A6A6W278"/>
<proteinExistence type="inferred from homology"/>
<dbReference type="Gene3D" id="3.40.50.1240">
    <property type="entry name" value="Phosphoglycerate mutase-like"/>
    <property type="match status" value="1"/>
</dbReference>
<keyword evidence="2" id="KW-1133">Transmembrane helix</keyword>
<feature type="signal peptide" evidence="3">
    <location>
        <begin position="1"/>
        <end position="18"/>
    </location>
</feature>
<dbReference type="GO" id="GO:0016791">
    <property type="term" value="F:phosphatase activity"/>
    <property type="evidence" value="ECO:0007669"/>
    <property type="project" value="TreeGrafter"/>
</dbReference>
<dbReference type="PANTHER" id="PTHR11567">
    <property type="entry name" value="ACID PHOSPHATASE-RELATED"/>
    <property type="match status" value="1"/>
</dbReference>
<dbReference type="CDD" id="cd07061">
    <property type="entry name" value="HP_HAP_like"/>
    <property type="match status" value="1"/>
</dbReference>